<dbReference type="InterPro" id="IPR012337">
    <property type="entry name" value="RNaseH-like_sf"/>
</dbReference>
<gene>
    <name evidence="6" type="ORF">OVA965_LOCUS42487</name>
    <name evidence="7" type="ORF">TMI583_LOCUS44417</name>
</gene>
<name>A0A8S2WE50_9BILA</name>
<comment type="subcellular location">
    <subcellularLocation>
        <location evidence="1">Nucleus</location>
    </subcellularLocation>
</comment>
<evidence type="ECO:0000313" key="6">
    <source>
        <dbReference type="EMBL" id="CAF1607980.1"/>
    </source>
</evidence>
<evidence type="ECO:0000313" key="7">
    <source>
        <dbReference type="EMBL" id="CAF4420267.1"/>
    </source>
</evidence>
<keyword evidence="5" id="KW-0539">Nucleus</keyword>
<dbReference type="AlphaFoldDB" id="A0A8S2WE50"/>
<dbReference type="EMBL" id="CAJOBA010076430">
    <property type="protein sequence ID" value="CAF4420267.1"/>
    <property type="molecule type" value="Genomic_DNA"/>
</dbReference>
<keyword evidence="2" id="KW-0479">Metal-binding</keyword>
<dbReference type="InterPro" id="IPR052035">
    <property type="entry name" value="ZnF_BED_domain_contain"/>
</dbReference>
<dbReference type="Proteomes" id="UP000682733">
    <property type="component" value="Unassembled WGS sequence"/>
</dbReference>
<proteinExistence type="predicted"/>
<evidence type="ECO:0000313" key="8">
    <source>
        <dbReference type="Proteomes" id="UP000682733"/>
    </source>
</evidence>
<dbReference type="EMBL" id="CAJNOK010052341">
    <property type="protein sequence ID" value="CAF1607980.1"/>
    <property type="molecule type" value="Genomic_DNA"/>
</dbReference>
<dbReference type="SUPFAM" id="SSF53098">
    <property type="entry name" value="Ribonuclease H-like"/>
    <property type="match status" value="1"/>
</dbReference>
<accession>A0A8S2WE50</accession>
<evidence type="ECO:0000256" key="1">
    <source>
        <dbReference type="ARBA" id="ARBA00004123"/>
    </source>
</evidence>
<dbReference type="GO" id="GO:0005634">
    <property type="term" value="C:nucleus"/>
    <property type="evidence" value="ECO:0007669"/>
    <property type="project" value="UniProtKB-SubCell"/>
</dbReference>
<dbReference type="Proteomes" id="UP000677228">
    <property type="component" value="Unassembled WGS sequence"/>
</dbReference>
<evidence type="ECO:0000256" key="3">
    <source>
        <dbReference type="ARBA" id="ARBA00022771"/>
    </source>
</evidence>
<dbReference type="PANTHER" id="PTHR46481">
    <property type="entry name" value="ZINC FINGER BED DOMAIN-CONTAINING PROTEIN 4"/>
    <property type="match status" value="1"/>
</dbReference>
<evidence type="ECO:0000256" key="5">
    <source>
        <dbReference type="ARBA" id="ARBA00023242"/>
    </source>
</evidence>
<organism evidence="7 8">
    <name type="scientific">Didymodactylos carnosus</name>
    <dbReference type="NCBI Taxonomy" id="1234261"/>
    <lineage>
        <taxon>Eukaryota</taxon>
        <taxon>Metazoa</taxon>
        <taxon>Spiralia</taxon>
        <taxon>Gnathifera</taxon>
        <taxon>Rotifera</taxon>
        <taxon>Eurotatoria</taxon>
        <taxon>Bdelloidea</taxon>
        <taxon>Philodinida</taxon>
        <taxon>Philodinidae</taxon>
        <taxon>Didymodactylos</taxon>
    </lineage>
</organism>
<protein>
    <submittedName>
        <fullName evidence="7">Uncharacterized protein</fullName>
    </submittedName>
</protein>
<evidence type="ECO:0000256" key="4">
    <source>
        <dbReference type="ARBA" id="ARBA00022833"/>
    </source>
</evidence>
<sequence>SFCNLLQNNEVFRIPCFAHTIQLIVKDGLHEIKSILPSLEKVSAIAKLSHTNAKFAEKLESIKVSLPRAIVTRWNSQILMVERILVVPTLTLNEILIQLKYKHLCFNSHDLDVLNEFVCLLSLLAKVTTRTQQQNSPSISLIAPSTLAIYSDLKNAKNNIRYTTKLCDALLSSLLSRFGGLLEQLETNLNETGVDFKANKRFYDLYKDPVFLFTPFLDGVCKQYSSVRYSATLLYNFGIFCTMTSQREMTMTTRGRPLMVDGGYSYVKDRQTNIKGTGSGRTINVLTVIIVYIHVI</sequence>
<keyword evidence="3" id="KW-0863">Zinc-finger</keyword>
<reference evidence="7" key="1">
    <citation type="submission" date="2021-02" db="EMBL/GenBank/DDBJ databases">
        <authorList>
            <person name="Nowell W R."/>
        </authorList>
    </citation>
    <scope>NUCLEOTIDE SEQUENCE</scope>
</reference>
<comment type="caution">
    <text evidence="7">The sequence shown here is derived from an EMBL/GenBank/DDBJ whole genome shotgun (WGS) entry which is preliminary data.</text>
</comment>
<feature type="non-terminal residue" evidence="7">
    <location>
        <position position="1"/>
    </location>
</feature>
<dbReference type="PANTHER" id="PTHR46481:SF10">
    <property type="entry name" value="ZINC FINGER BED DOMAIN-CONTAINING PROTEIN 39"/>
    <property type="match status" value="1"/>
</dbReference>
<dbReference type="GO" id="GO:0008270">
    <property type="term" value="F:zinc ion binding"/>
    <property type="evidence" value="ECO:0007669"/>
    <property type="project" value="UniProtKB-KW"/>
</dbReference>
<evidence type="ECO:0000256" key="2">
    <source>
        <dbReference type="ARBA" id="ARBA00022723"/>
    </source>
</evidence>
<keyword evidence="4" id="KW-0862">Zinc</keyword>